<proteinExistence type="predicted"/>
<evidence type="ECO:0000313" key="2">
    <source>
        <dbReference type="Proteomes" id="UP001165136"/>
    </source>
</evidence>
<organism evidence="1 2">
    <name type="scientific">Amycolatopsis taiwanensis</name>
    <dbReference type="NCBI Taxonomy" id="342230"/>
    <lineage>
        <taxon>Bacteria</taxon>
        <taxon>Bacillati</taxon>
        <taxon>Actinomycetota</taxon>
        <taxon>Actinomycetes</taxon>
        <taxon>Pseudonocardiales</taxon>
        <taxon>Pseudonocardiaceae</taxon>
        <taxon>Amycolatopsis</taxon>
    </lineage>
</organism>
<keyword evidence="2" id="KW-1185">Reference proteome</keyword>
<reference evidence="1" key="1">
    <citation type="submission" date="2023-03" db="EMBL/GenBank/DDBJ databases">
        <title>Amycolatopsis taiwanensis NBRC 103393.</title>
        <authorList>
            <person name="Ichikawa N."/>
            <person name="Sato H."/>
            <person name="Tonouchi N."/>
        </authorList>
    </citation>
    <scope>NUCLEOTIDE SEQUENCE</scope>
    <source>
        <strain evidence="1">NBRC 103393</strain>
    </source>
</reference>
<dbReference type="AlphaFoldDB" id="A0A9W6VAY4"/>
<dbReference type="EMBL" id="BSTI01000002">
    <property type="protein sequence ID" value="GLY64343.1"/>
    <property type="molecule type" value="Genomic_DNA"/>
</dbReference>
<sequence>MTGNSEVSGGTAVTTERAIAEGVRYHDGRASYLPKCTFTRLSRPGGVIA</sequence>
<gene>
    <name evidence="1" type="ORF">Atai01_09620</name>
</gene>
<name>A0A9W6VAY4_9PSEU</name>
<dbReference type="RefSeq" id="WP_156960386.1">
    <property type="nucleotide sequence ID" value="NZ_BSTI01000002.1"/>
</dbReference>
<protein>
    <submittedName>
        <fullName evidence="1">Uncharacterized protein</fullName>
    </submittedName>
</protein>
<comment type="caution">
    <text evidence="1">The sequence shown here is derived from an EMBL/GenBank/DDBJ whole genome shotgun (WGS) entry which is preliminary data.</text>
</comment>
<accession>A0A9W6VAY4</accession>
<evidence type="ECO:0000313" key="1">
    <source>
        <dbReference type="EMBL" id="GLY64343.1"/>
    </source>
</evidence>
<dbReference type="Proteomes" id="UP001165136">
    <property type="component" value="Unassembled WGS sequence"/>
</dbReference>